<comment type="caution">
    <text evidence="2">The sequence shown here is derived from an EMBL/GenBank/DDBJ whole genome shotgun (WGS) entry which is preliminary data.</text>
</comment>
<feature type="region of interest" description="Disordered" evidence="1">
    <location>
        <begin position="1"/>
        <end position="195"/>
    </location>
</feature>
<dbReference type="Proteomes" id="UP000716446">
    <property type="component" value="Unassembled WGS sequence"/>
</dbReference>
<organism evidence="2 3">
    <name type="scientific">Aureobasidium vineae</name>
    <dbReference type="NCBI Taxonomy" id="2773715"/>
    <lineage>
        <taxon>Eukaryota</taxon>
        <taxon>Fungi</taxon>
        <taxon>Dikarya</taxon>
        <taxon>Ascomycota</taxon>
        <taxon>Pezizomycotina</taxon>
        <taxon>Dothideomycetes</taxon>
        <taxon>Dothideomycetidae</taxon>
        <taxon>Dothideales</taxon>
        <taxon>Saccotheciaceae</taxon>
        <taxon>Aureobasidium</taxon>
    </lineage>
</organism>
<feature type="compositionally biased region" description="Basic and acidic residues" evidence="1">
    <location>
        <begin position="96"/>
        <end position="106"/>
    </location>
</feature>
<keyword evidence="3" id="KW-1185">Reference proteome</keyword>
<dbReference type="AlphaFoldDB" id="A0A9N8PEE5"/>
<proteinExistence type="predicted"/>
<sequence>MSSSGLDPKGPSQPNLDAAYTTAGNPATKEPAEQAQANQQDDSARNVCPDPVSRSFRPRSLTHDSDKRIPSEQAHSQSEATPTSVARGIRGAPPGEEAKGETHESVGRNQELDAQQMAAPGEGKVADVVDRKPGATGAAPDLASDLDRKKEEQKEAREDIKAQKKEEVDVAGVLGQRGGPANPVDKGGYPNSDYK</sequence>
<evidence type="ECO:0000256" key="1">
    <source>
        <dbReference type="SAM" id="MobiDB-lite"/>
    </source>
</evidence>
<gene>
    <name evidence="2" type="ORF">AWRI4619_LOCUS6804</name>
</gene>
<accession>A0A9N8PEE5</accession>
<feature type="compositionally biased region" description="Polar residues" evidence="1">
    <location>
        <begin position="73"/>
        <end position="84"/>
    </location>
</feature>
<dbReference type="EMBL" id="CAIJEN010000013">
    <property type="protein sequence ID" value="CAD0091654.1"/>
    <property type="molecule type" value="Genomic_DNA"/>
</dbReference>
<protein>
    <submittedName>
        <fullName evidence="2">Uncharacterized protein</fullName>
    </submittedName>
</protein>
<reference evidence="2" key="1">
    <citation type="submission" date="2020-06" db="EMBL/GenBank/DDBJ databases">
        <authorList>
            <person name="Onetto C."/>
        </authorList>
    </citation>
    <scope>NUCLEOTIDE SEQUENCE</scope>
</reference>
<name>A0A9N8PEE5_9PEZI</name>
<evidence type="ECO:0000313" key="2">
    <source>
        <dbReference type="EMBL" id="CAD0091654.1"/>
    </source>
</evidence>
<feature type="compositionally biased region" description="Basic and acidic residues" evidence="1">
    <location>
        <begin position="61"/>
        <end position="70"/>
    </location>
</feature>
<feature type="compositionally biased region" description="Basic and acidic residues" evidence="1">
    <location>
        <begin position="145"/>
        <end position="168"/>
    </location>
</feature>
<evidence type="ECO:0000313" key="3">
    <source>
        <dbReference type="Proteomes" id="UP000716446"/>
    </source>
</evidence>
<feature type="compositionally biased region" description="Basic and acidic residues" evidence="1">
    <location>
        <begin position="124"/>
        <end position="133"/>
    </location>
</feature>